<reference evidence="15" key="1">
    <citation type="journal article" date="2023" name="IScience">
        <title>Live-bearing cockroach genome reveals convergent evolutionary mechanisms linked to viviparity in insects and beyond.</title>
        <authorList>
            <person name="Fouks B."/>
            <person name="Harrison M.C."/>
            <person name="Mikhailova A.A."/>
            <person name="Marchal E."/>
            <person name="English S."/>
            <person name="Carruthers M."/>
            <person name="Jennings E.C."/>
            <person name="Chiamaka E.L."/>
            <person name="Frigard R.A."/>
            <person name="Pippel M."/>
            <person name="Attardo G.M."/>
            <person name="Benoit J.B."/>
            <person name="Bornberg-Bauer E."/>
            <person name="Tobe S.S."/>
        </authorList>
    </citation>
    <scope>NUCLEOTIDE SEQUENCE</scope>
    <source>
        <strain evidence="15">Stay&amp;Tobe</strain>
    </source>
</reference>
<dbReference type="PANTHER" id="PTHR11177">
    <property type="entry name" value="CHITINASE"/>
    <property type="match status" value="1"/>
</dbReference>
<evidence type="ECO:0000256" key="11">
    <source>
        <dbReference type="ARBA" id="ARBA00023326"/>
    </source>
</evidence>
<evidence type="ECO:0000256" key="5">
    <source>
        <dbReference type="ARBA" id="ARBA00022729"/>
    </source>
</evidence>
<dbReference type="CDD" id="cd02872">
    <property type="entry name" value="GH18_chitolectin_chitotriosidase"/>
    <property type="match status" value="1"/>
</dbReference>
<dbReference type="Pfam" id="PF01607">
    <property type="entry name" value="CBM_14"/>
    <property type="match status" value="2"/>
</dbReference>
<dbReference type="EC" id="3.2.1.14" evidence="3"/>
<dbReference type="GO" id="GO:0008061">
    <property type="term" value="F:chitin binding"/>
    <property type="evidence" value="ECO:0007669"/>
    <property type="project" value="UniProtKB-KW"/>
</dbReference>
<keyword evidence="8" id="KW-1015">Disulfide bond</keyword>
<dbReference type="SUPFAM" id="SSF54556">
    <property type="entry name" value="Chitinase insertion domain"/>
    <property type="match status" value="2"/>
</dbReference>
<dbReference type="GO" id="GO:0005576">
    <property type="term" value="C:extracellular region"/>
    <property type="evidence" value="ECO:0007669"/>
    <property type="project" value="InterPro"/>
</dbReference>
<accession>A0AAD7Z9W4</accession>
<dbReference type="SMART" id="SM00494">
    <property type="entry name" value="ChtBD2"/>
    <property type="match status" value="2"/>
</dbReference>
<evidence type="ECO:0000256" key="7">
    <source>
        <dbReference type="ARBA" id="ARBA00023024"/>
    </source>
</evidence>
<comment type="catalytic activity">
    <reaction evidence="1">
        <text>Random endo-hydrolysis of N-acetyl-beta-D-glucosaminide (1-&gt;4)-beta-linkages in chitin and chitodextrins.</text>
        <dbReference type="EC" id="3.2.1.14"/>
    </reaction>
</comment>
<evidence type="ECO:0000256" key="9">
    <source>
        <dbReference type="ARBA" id="ARBA00023277"/>
    </source>
</evidence>
<reference evidence="15" key="2">
    <citation type="submission" date="2023-05" db="EMBL/GenBank/DDBJ databases">
        <authorList>
            <person name="Fouks B."/>
        </authorList>
    </citation>
    <scope>NUCLEOTIDE SEQUENCE</scope>
    <source>
        <strain evidence="15">Stay&amp;Tobe</strain>
        <tissue evidence="15">Testes</tissue>
    </source>
</reference>
<dbReference type="Pfam" id="PF00704">
    <property type="entry name" value="Glyco_hydro_18"/>
    <property type="match status" value="2"/>
</dbReference>
<evidence type="ECO:0000256" key="4">
    <source>
        <dbReference type="ARBA" id="ARBA00022669"/>
    </source>
</evidence>
<name>A0AAD7Z9W4_DIPPU</name>
<dbReference type="InterPro" id="IPR017853">
    <property type="entry name" value="GH"/>
</dbReference>
<keyword evidence="6 12" id="KW-0378">Hydrolase</keyword>
<keyword evidence="10 12" id="KW-0326">Glycosidase</keyword>
<dbReference type="InterPro" id="IPR050314">
    <property type="entry name" value="Glycosyl_Hydrlase_18"/>
</dbReference>
<dbReference type="InterPro" id="IPR002557">
    <property type="entry name" value="Chitin-bd_dom"/>
</dbReference>
<dbReference type="GO" id="GO:0008843">
    <property type="term" value="F:endochitinase activity"/>
    <property type="evidence" value="ECO:0007669"/>
    <property type="project" value="UniProtKB-EC"/>
</dbReference>
<dbReference type="Gene3D" id="2.170.140.10">
    <property type="entry name" value="Chitin binding domain"/>
    <property type="match status" value="2"/>
</dbReference>
<dbReference type="EMBL" id="JASPKZ010009426">
    <property type="protein sequence ID" value="KAJ9576754.1"/>
    <property type="molecule type" value="Genomic_DNA"/>
</dbReference>
<evidence type="ECO:0000256" key="1">
    <source>
        <dbReference type="ARBA" id="ARBA00000822"/>
    </source>
</evidence>
<dbReference type="InterPro" id="IPR036508">
    <property type="entry name" value="Chitin-bd_dom_sf"/>
</dbReference>
<dbReference type="InterPro" id="IPR029070">
    <property type="entry name" value="Chitinase_insertion_sf"/>
</dbReference>
<organism evidence="15 16">
    <name type="scientific">Diploptera punctata</name>
    <name type="common">Pacific beetle cockroach</name>
    <dbReference type="NCBI Taxonomy" id="6984"/>
    <lineage>
        <taxon>Eukaryota</taxon>
        <taxon>Metazoa</taxon>
        <taxon>Ecdysozoa</taxon>
        <taxon>Arthropoda</taxon>
        <taxon>Hexapoda</taxon>
        <taxon>Insecta</taxon>
        <taxon>Pterygota</taxon>
        <taxon>Neoptera</taxon>
        <taxon>Polyneoptera</taxon>
        <taxon>Dictyoptera</taxon>
        <taxon>Blattodea</taxon>
        <taxon>Blaberoidea</taxon>
        <taxon>Blaberidae</taxon>
        <taxon>Diplopterinae</taxon>
        <taxon>Diploptera</taxon>
    </lineage>
</organism>
<sequence length="1106" mass="126577">MVLLLIPSSLPSMRRRLSRHFPALDVPTFQRDSVEWIPSYNKPLYRGTQRSSLVEHVFGTRSLPLREAVESIPRHSASFRSDHRLPLRDAVEKRPYPDLGINPFDIGWSEILPNAGQYGSTFAWWREKLLSKQKYVSSATTAVKSMEPMSKAAHYYGNKVTGMQPYNVICYVEGWAVYRKDPMRFSSLKLDPFACTHLVYAFATLDPHSFTIMPQDEEYDIVKGGYRAMVGLKRINPQLKILISVGGWVEGSHKFSQMASSALIRREFIRSVIHFLDAHGFDGLDLDWEYPGATDLGGKQSDKEHFSLLIEELSEVFAPRGWLLSAAVSPSRFRLEDAYDVYRLARYLDFVNLMSFDLHAERDRSADHHAPLFQRKHDTGLNVFYNVDYAVRYWLKKGMPRDKLIVGIPFYGRSFTLSNINLTLPSSPIRGFGKEGYYTQERGFLAYFEICDLLEDKSWRRETDDVGSPYIVKGDQWIGYDNKESISTKMSYIRKNRLGGAMVWAVDLDDFEGHYGEKWPLLSTVKHSLLETDKLPISQFPVFNPPPIPGSPVSVEPDQVNCTGQGYVRDPNNCAIYYLCEWGMKHTYVCPEGLHYDSSLNLCNWPHLAGCELQVSPAVESNPQNEQVTSTTEITLPSDFCQVNGLYEDPSNCRNYYWCQDGKAYLFACGMGQFFEPTMGLCYYGTSTRCKEPPSVSVRVVEDFNEAVSNFLYPKPVFSEVDNIGFNRFSVEQINRQYEEEDYKIVCYFTSWAFYRKGDAKFVPEHVDTRLCTHIIYAYASLDPEDLVIKPFDNWADMENNFYQRLTSLQRPRLHGDVKVLLALGGWTDSTGDKYSRLVSDGSSRRKFVGSVVSYLRRHNFRGLHLDWNYPKCWQSNCNKGPASDKANFAKLVQIILDKLMPDFPVLSFILPSCYKGVIEEAYDLQTISHHVDFMSVMTYDYHGAWEQRLGHVSPLYYRAGDEYPQYNVNFTTEYLVSKGAERKKLIIGIPFYGQSYTMSSSNTDPGSSASGPGKPGEFTHQPGMLAYYEICDRVRSQRWTVGHDRYGAIGPYAYSGDQWVGYEDVDSVKEKTKFIKNMGYGGAMAWTVDLDDFNNLCCREPICLV</sequence>
<feature type="domain" description="GH18" evidence="14">
    <location>
        <begin position="743"/>
        <end position="1106"/>
    </location>
</feature>
<evidence type="ECO:0000313" key="15">
    <source>
        <dbReference type="EMBL" id="KAJ9576754.1"/>
    </source>
</evidence>
<dbReference type="SUPFAM" id="SSF57625">
    <property type="entry name" value="Invertebrate chitin-binding proteins"/>
    <property type="match status" value="2"/>
</dbReference>
<gene>
    <name evidence="15" type="ORF">L9F63_025351</name>
</gene>
<dbReference type="InterPro" id="IPR011583">
    <property type="entry name" value="Chitinase_II/V-like_cat"/>
</dbReference>
<keyword evidence="11" id="KW-0624">Polysaccharide degradation</keyword>
<evidence type="ECO:0000256" key="3">
    <source>
        <dbReference type="ARBA" id="ARBA00012729"/>
    </source>
</evidence>
<dbReference type="Proteomes" id="UP001233999">
    <property type="component" value="Unassembled WGS sequence"/>
</dbReference>
<dbReference type="FunFam" id="3.10.50.10:FF:000001">
    <property type="entry name" value="Chitinase 3-like 1"/>
    <property type="match status" value="1"/>
</dbReference>
<evidence type="ECO:0000256" key="8">
    <source>
        <dbReference type="ARBA" id="ARBA00023157"/>
    </source>
</evidence>
<dbReference type="AlphaFoldDB" id="A0AAD7Z9W4"/>
<comment type="similarity">
    <text evidence="2">Belongs to the glycosyl hydrolase 18 family. Chitinase class II subfamily.</text>
</comment>
<dbReference type="PROSITE" id="PS51910">
    <property type="entry name" value="GH18_2"/>
    <property type="match status" value="2"/>
</dbReference>
<dbReference type="PROSITE" id="PS50940">
    <property type="entry name" value="CHIT_BIND_II"/>
    <property type="match status" value="2"/>
</dbReference>
<feature type="domain" description="GH18" evidence="14">
    <location>
        <begin position="166"/>
        <end position="532"/>
    </location>
</feature>
<dbReference type="PROSITE" id="PS01095">
    <property type="entry name" value="GH18_1"/>
    <property type="match status" value="1"/>
</dbReference>
<feature type="domain" description="Chitin-binding type-2" evidence="13">
    <location>
        <begin position="638"/>
        <end position="692"/>
    </location>
</feature>
<evidence type="ECO:0000256" key="2">
    <source>
        <dbReference type="ARBA" id="ARBA00009121"/>
    </source>
</evidence>
<evidence type="ECO:0000259" key="14">
    <source>
        <dbReference type="PROSITE" id="PS51910"/>
    </source>
</evidence>
<proteinExistence type="inferred from homology"/>
<comment type="caution">
    <text evidence="15">The sequence shown here is derived from an EMBL/GenBank/DDBJ whole genome shotgun (WGS) entry which is preliminary data.</text>
</comment>
<keyword evidence="5" id="KW-0732">Signal</keyword>
<dbReference type="InterPro" id="IPR001223">
    <property type="entry name" value="Glyco_hydro18_cat"/>
</dbReference>
<keyword evidence="4" id="KW-0147">Chitin-binding</keyword>
<dbReference type="FunFam" id="3.20.20.80:FF:000007">
    <property type="entry name" value="Acidic mammalian chitinase"/>
    <property type="match status" value="2"/>
</dbReference>
<dbReference type="GO" id="GO:0006032">
    <property type="term" value="P:chitin catabolic process"/>
    <property type="evidence" value="ECO:0007669"/>
    <property type="project" value="UniProtKB-KW"/>
</dbReference>
<evidence type="ECO:0000259" key="13">
    <source>
        <dbReference type="PROSITE" id="PS50940"/>
    </source>
</evidence>
<dbReference type="GO" id="GO:0000272">
    <property type="term" value="P:polysaccharide catabolic process"/>
    <property type="evidence" value="ECO:0007669"/>
    <property type="project" value="UniProtKB-KW"/>
</dbReference>
<feature type="domain" description="Chitin-binding type-2" evidence="13">
    <location>
        <begin position="559"/>
        <end position="613"/>
    </location>
</feature>
<keyword evidence="16" id="KW-1185">Reference proteome</keyword>
<dbReference type="SMART" id="SM00636">
    <property type="entry name" value="Glyco_18"/>
    <property type="match status" value="2"/>
</dbReference>
<evidence type="ECO:0000256" key="6">
    <source>
        <dbReference type="ARBA" id="ARBA00022801"/>
    </source>
</evidence>
<dbReference type="FunFam" id="3.10.50.10:FF:000004">
    <property type="entry name" value="Chitinase 5"/>
    <property type="match status" value="1"/>
</dbReference>
<protein>
    <recommendedName>
        <fullName evidence="3">chitinase</fullName>
        <ecNumber evidence="3">3.2.1.14</ecNumber>
    </recommendedName>
</protein>
<keyword evidence="9" id="KW-0119">Carbohydrate metabolism</keyword>
<dbReference type="InterPro" id="IPR001579">
    <property type="entry name" value="Glyco_hydro_18_chit_AS"/>
</dbReference>
<dbReference type="SUPFAM" id="SSF51445">
    <property type="entry name" value="(Trans)glycosidases"/>
    <property type="match status" value="2"/>
</dbReference>
<evidence type="ECO:0000256" key="12">
    <source>
        <dbReference type="RuleBase" id="RU000489"/>
    </source>
</evidence>
<keyword evidence="7" id="KW-0146">Chitin degradation</keyword>
<evidence type="ECO:0000256" key="10">
    <source>
        <dbReference type="ARBA" id="ARBA00023295"/>
    </source>
</evidence>
<dbReference type="Gene3D" id="3.10.50.10">
    <property type="match status" value="2"/>
</dbReference>
<dbReference type="PANTHER" id="PTHR11177:SF317">
    <property type="entry name" value="CHITINASE 12-RELATED"/>
    <property type="match status" value="1"/>
</dbReference>
<dbReference type="Gene3D" id="3.20.20.80">
    <property type="entry name" value="Glycosidases"/>
    <property type="match status" value="2"/>
</dbReference>
<evidence type="ECO:0000313" key="16">
    <source>
        <dbReference type="Proteomes" id="UP001233999"/>
    </source>
</evidence>